<evidence type="ECO:0000259" key="1">
    <source>
        <dbReference type="Pfam" id="PF13439"/>
    </source>
</evidence>
<dbReference type="PANTHER" id="PTHR12526:SF630">
    <property type="entry name" value="GLYCOSYLTRANSFERASE"/>
    <property type="match status" value="1"/>
</dbReference>
<name>A0A2N6D028_9GAMM</name>
<feature type="domain" description="Glycosyltransferase subfamily 4-like N-terminal" evidence="1">
    <location>
        <begin position="16"/>
        <end position="176"/>
    </location>
</feature>
<protein>
    <submittedName>
        <fullName evidence="2">Sugar transferase</fullName>
    </submittedName>
</protein>
<comment type="caution">
    <text evidence="2">The sequence shown here is derived from an EMBL/GenBank/DDBJ whole genome shotgun (WGS) entry which is preliminary data.</text>
</comment>
<sequence>MASPPLIAHVIHHLWIGGLENGLINLINRIPKERYRHAIIFMDDFSDFRDRLQRDDVQVIAIHKKPGRDPVAKWRLFKLFRALQPSILHSRNLSGLDALLPAYMAGIKHRVNGEHGRDIDDLDGSNKKLQLLRRLHRPLVNRYIPLSQDLERYLKEKIGVDSAHITQIYNGVDTDRFKPSPGVRPCLPANEGFTDDKSIIIGTVGRVQSVKDQMNLAEGFIQLLEKHPDLKKTARLVMIGDGPLRESVLERLNEAGYANLVWAPGPRDDVHTLLPAMDLFVLPSLAEGISNTLLEAMSSGLPVIATAVGGNPELVVDGKTGTLIPAADSQALANALAHYLWNRELLKTHGTAARERIEERFSITAMVEQYIGVYDQMLSASTRNL</sequence>
<dbReference type="GO" id="GO:0016757">
    <property type="term" value="F:glycosyltransferase activity"/>
    <property type="evidence" value="ECO:0007669"/>
    <property type="project" value="UniProtKB-ARBA"/>
</dbReference>
<dbReference type="Pfam" id="PF13439">
    <property type="entry name" value="Glyco_transf_4"/>
    <property type="match status" value="1"/>
</dbReference>
<dbReference type="Pfam" id="PF13692">
    <property type="entry name" value="Glyco_trans_1_4"/>
    <property type="match status" value="1"/>
</dbReference>
<reference evidence="2 3" key="1">
    <citation type="submission" date="2017-11" db="EMBL/GenBank/DDBJ databases">
        <title>Genome-resolved metagenomics identifies genetic mobility, metabolic interactions, and unexpected diversity in perchlorate-reducing communities.</title>
        <authorList>
            <person name="Barnum T.P."/>
            <person name="Figueroa I.A."/>
            <person name="Carlstrom C.I."/>
            <person name="Lucas L.N."/>
            <person name="Engelbrektson A.L."/>
            <person name="Coates J.D."/>
        </authorList>
    </citation>
    <scope>NUCLEOTIDE SEQUENCE [LARGE SCALE GENOMIC DNA]</scope>
    <source>
        <strain evidence="2">BM301</strain>
    </source>
</reference>
<dbReference type="EMBL" id="PKUN01000002">
    <property type="protein sequence ID" value="PLX63024.1"/>
    <property type="molecule type" value="Genomic_DNA"/>
</dbReference>
<dbReference type="InterPro" id="IPR017522">
    <property type="entry name" value="Sugar_tfrase_PEP-CTERM_Stp2"/>
</dbReference>
<dbReference type="STRING" id="1111735.GCA_000428045_02853"/>
<organism evidence="2 3">
    <name type="scientific">Sedimenticola selenatireducens</name>
    <dbReference type="NCBI Taxonomy" id="191960"/>
    <lineage>
        <taxon>Bacteria</taxon>
        <taxon>Pseudomonadati</taxon>
        <taxon>Pseudomonadota</taxon>
        <taxon>Gammaproteobacteria</taxon>
        <taxon>Chromatiales</taxon>
        <taxon>Sedimenticolaceae</taxon>
        <taxon>Sedimenticola</taxon>
    </lineage>
</organism>
<keyword evidence="2" id="KW-0808">Transferase</keyword>
<dbReference type="PANTHER" id="PTHR12526">
    <property type="entry name" value="GLYCOSYLTRANSFERASE"/>
    <property type="match status" value="1"/>
</dbReference>
<dbReference type="NCBIfam" id="TIGR03088">
    <property type="entry name" value="stp2"/>
    <property type="match status" value="1"/>
</dbReference>
<gene>
    <name evidence="2" type="ORF">C0630_02350</name>
</gene>
<dbReference type="InterPro" id="IPR028098">
    <property type="entry name" value="Glyco_trans_4-like_N"/>
</dbReference>
<accession>A0A2N6D028</accession>
<evidence type="ECO:0000313" key="2">
    <source>
        <dbReference type="EMBL" id="PLX63024.1"/>
    </source>
</evidence>
<evidence type="ECO:0000313" key="3">
    <source>
        <dbReference type="Proteomes" id="UP000235015"/>
    </source>
</evidence>
<dbReference type="SUPFAM" id="SSF53756">
    <property type="entry name" value="UDP-Glycosyltransferase/glycogen phosphorylase"/>
    <property type="match status" value="1"/>
</dbReference>
<dbReference type="RefSeq" id="WP_273437595.1">
    <property type="nucleotide sequence ID" value="NZ_PKUN01000002.1"/>
</dbReference>
<dbReference type="AlphaFoldDB" id="A0A2N6D028"/>
<dbReference type="Proteomes" id="UP000235015">
    <property type="component" value="Unassembled WGS sequence"/>
</dbReference>
<proteinExistence type="predicted"/>
<dbReference type="Gene3D" id="3.40.50.2000">
    <property type="entry name" value="Glycogen Phosphorylase B"/>
    <property type="match status" value="2"/>
</dbReference>